<organism evidence="2 3">
    <name type="scientific">Desulfamplus magnetovallimortis</name>
    <dbReference type="NCBI Taxonomy" id="1246637"/>
    <lineage>
        <taxon>Bacteria</taxon>
        <taxon>Pseudomonadati</taxon>
        <taxon>Thermodesulfobacteriota</taxon>
        <taxon>Desulfobacteria</taxon>
        <taxon>Desulfobacterales</taxon>
        <taxon>Desulfobacteraceae</taxon>
        <taxon>Desulfamplus</taxon>
    </lineage>
</organism>
<protein>
    <submittedName>
        <fullName evidence="2">Uncharacterized protein</fullName>
    </submittedName>
</protein>
<evidence type="ECO:0000313" key="3">
    <source>
        <dbReference type="Proteomes" id="UP000191931"/>
    </source>
</evidence>
<keyword evidence="1" id="KW-1133">Transmembrane helix</keyword>
<dbReference type="Proteomes" id="UP000191931">
    <property type="component" value="Unassembled WGS sequence"/>
</dbReference>
<keyword evidence="1" id="KW-0812">Transmembrane</keyword>
<sequence>MPHWPVVALIFYYFTLQIVIVYFFQTATIIIRIMTNYERYFFSQLRNITLTTLHPK</sequence>
<dbReference type="EMBL" id="FWEV01000107">
    <property type="protein sequence ID" value="SLM29772.1"/>
    <property type="molecule type" value="Genomic_DNA"/>
</dbReference>
<evidence type="ECO:0000313" key="2">
    <source>
        <dbReference type="EMBL" id="SLM29772.1"/>
    </source>
</evidence>
<dbReference type="AlphaFoldDB" id="A0A1W1HBJ5"/>
<name>A0A1W1HBJ5_9BACT</name>
<reference evidence="2 3" key="1">
    <citation type="submission" date="2017-03" db="EMBL/GenBank/DDBJ databases">
        <authorList>
            <person name="Afonso C.L."/>
            <person name="Miller P.J."/>
            <person name="Scott M.A."/>
            <person name="Spackman E."/>
            <person name="Goraichik I."/>
            <person name="Dimitrov K.M."/>
            <person name="Suarez D.L."/>
            <person name="Swayne D.E."/>
        </authorList>
    </citation>
    <scope>NUCLEOTIDE SEQUENCE [LARGE SCALE GENOMIC DNA]</scope>
    <source>
        <strain evidence="2">PRJEB14757</strain>
    </source>
</reference>
<feature type="transmembrane region" description="Helical" evidence="1">
    <location>
        <begin position="6"/>
        <end position="24"/>
    </location>
</feature>
<proteinExistence type="predicted"/>
<keyword evidence="1" id="KW-0472">Membrane</keyword>
<keyword evidence="3" id="KW-1185">Reference proteome</keyword>
<accession>A0A1W1HBJ5</accession>
<evidence type="ECO:0000256" key="1">
    <source>
        <dbReference type="SAM" id="Phobius"/>
    </source>
</evidence>
<gene>
    <name evidence="2" type="ORF">MTBBW1_1950004</name>
</gene>